<organism evidence="3 4">
    <name type="scientific">Gigaspora margarita</name>
    <dbReference type="NCBI Taxonomy" id="4874"/>
    <lineage>
        <taxon>Eukaryota</taxon>
        <taxon>Fungi</taxon>
        <taxon>Fungi incertae sedis</taxon>
        <taxon>Mucoromycota</taxon>
        <taxon>Glomeromycotina</taxon>
        <taxon>Glomeromycetes</taxon>
        <taxon>Diversisporales</taxon>
        <taxon>Gigasporaceae</taxon>
        <taxon>Gigaspora</taxon>
    </lineage>
</organism>
<name>A0ABN7V169_GIGMA</name>
<keyword evidence="4" id="KW-1185">Reference proteome</keyword>
<proteinExistence type="predicted"/>
<gene>
    <name evidence="3" type="ORF">GMARGA_LOCUS13147</name>
</gene>
<evidence type="ECO:0000313" key="4">
    <source>
        <dbReference type="Proteomes" id="UP000789901"/>
    </source>
</evidence>
<dbReference type="Pfam" id="PF03101">
    <property type="entry name" value="FAR1"/>
    <property type="match status" value="1"/>
</dbReference>
<accession>A0ABN7V169</accession>
<protein>
    <submittedName>
        <fullName evidence="3">25053_t:CDS:1</fullName>
    </submittedName>
</protein>
<evidence type="ECO:0000259" key="2">
    <source>
        <dbReference type="Pfam" id="PF03101"/>
    </source>
</evidence>
<evidence type="ECO:0000256" key="1">
    <source>
        <dbReference type="SAM" id="MobiDB-lite"/>
    </source>
</evidence>
<reference evidence="3 4" key="1">
    <citation type="submission" date="2021-06" db="EMBL/GenBank/DDBJ databases">
        <authorList>
            <person name="Kallberg Y."/>
            <person name="Tangrot J."/>
            <person name="Rosling A."/>
        </authorList>
    </citation>
    <scope>NUCLEOTIDE SEQUENCE [LARGE SCALE GENOMIC DNA]</scope>
    <source>
        <strain evidence="3 4">120-4 pot B 10/14</strain>
    </source>
</reference>
<feature type="region of interest" description="Disordered" evidence="1">
    <location>
        <begin position="385"/>
        <end position="426"/>
    </location>
</feature>
<feature type="compositionally biased region" description="Basic and acidic residues" evidence="1">
    <location>
        <begin position="398"/>
        <end position="426"/>
    </location>
</feature>
<sequence>MSNNISESSFLNPYLRIYSKRQEAFMILPNFSFINDLNIDNYFDFYNETLSNPFNNSQVTEESAQLIQEKHGVDQKVIQYEYRSNKESDCKDKNNDPMIKADYRKRESKKTGCQWQLNVGYQKISGEIVINKLVKDHNHSLVLYQKEFAPSLRLFLQEAKIYMFTTFCTGMQSTQWVEGTNGLIKTKISAKTTLFNLDKAIQMKLEHEVQRQQLLDYKMYCQPEDFQVFKLSTAHEYTDRYLEDKYDALQASLKNLMNIVNCENILETWKVSLFDHYSYSYSYYSILLNDNIHFDVKLISKHWYTDLIQASNYSIIEGAAIKELDLYEQTNYFGIAKSGLKFALNNGLVDEFAGLIEKFIENYTNIDANNQMTIEVTRIENSKKLKHKGHPKISKSIPSKDKSDKLRQIIETDTKDKEEFEERSKK</sequence>
<feature type="domain" description="FAR1" evidence="2">
    <location>
        <begin position="73"/>
        <end position="142"/>
    </location>
</feature>
<comment type="caution">
    <text evidence="3">The sequence shown here is derived from an EMBL/GenBank/DDBJ whole genome shotgun (WGS) entry which is preliminary data.</text>
</comment>
<dbReference type="InterPro" id="IPR004330">
    <property type="entry name" value="FAR1_DNA_bnd_dom"/>
</dbReference>
<evidence type="ECO:0000313" key="3">
    <source>
        <dbReference type="EMBL" id="CAG8716239.1"/>
    </source>
</evidence>
<dbReference type="Proteomes" id="UP000789901">
    <property type="component" value="Unassembled WGS sequence"/>
</dbReference>
<dbReference type="EMBL" id="CAJVQB010008248">
    <property type="protein sequence ID" value="CAG8716239.1"/>
    <property type="molecule type" value="Genomic_DNA"/>
</dbReference>